<accession>A0ABS5U6U7</accession>
<evidence type="ECO:0000313" key="2">
    <source>
        <dbReference type="EMBL" id="MBT1071387.1"/>
    </source>
</evidence>
<evidence type="ECO:0000256" key="1">
    <source>
        <dbReference type="SAM" id="SignalP"/>
    </source>
</evidence>
<dbReference type="Gene3D" id="2.60.40.10">
    <property type="entry name" value="Immunoglobulins"/>
    <property type="match status" value="9"/>
</dbReference>
<feature type="signal peptide" evidence="1">
    <location>
        <begin position="1"/>
        <end position="25"/>
    </location>
</feature>
<dbReference type="EMBL" id="JAHDYS010000004">
    <property type="protein sequence ID" value="MBT1071387.1"/>
    <property type="molecule type" value="Genomic_DNA"/>
</dbReference>
<dbReference type="Proteomes" id="UP000784128">
    <property type="component" value="Unassembled WGS sequence"/>
</dbReference>
<dbReference type="InterPro" id="IPR015919">
    <property type="entry name" value="Cadherin-like_sf"/>
</dbReference>
<dbReference type="PANTHER" id="PTHR37494">
    <property type="entry name" value="HEMAGGLUTININ"/>
    <property type="match status" value="1"/>
</dbReference>
<name>A0ABS5U6U7_9BACT</name>
<proteinExistence type="predicted"/>
<dbReference type="PANTHER" id="PTHR37494:SF1">
    <property type="entry name" value="STAPHYLOCOCCUS AUREUS SURFACE PROTEIN A"/>
    <property type="match status" value="1"/>
</dbReference>
<organism evidence="2 3">
    <name type="scientific">Pelotalea chapellei</name>
    <dbReference type="NCBI Taxonomy" id="44671"/>
    <lineage>
        <taxon>Bacteria</taxon>
        <taxon>Pseudomonadati</taxon>
        <taxon>Thermodesulfobacteriota</taxon>
        <taxon>Desulfuromonadia</taxon>
        <taxon>Geobacterales</taxon>
        <taxon>Geobacteraceae</taxon>
        <taxon>Pelotalea</taxon>
    </lineage>
</organism>
<keyword evidence="3" id="KW-1185">Reference proteome</keyword>
<dbReference type="SUPFAM" id="SSF49313">
    <property type="entry name" value="Cadherin-like"/>
    <property type="match status" value="9"/>
</dbReference>
<evidence type="ECO:0000313" key="3">
    <source>
        <dbReference type="Proteomes" id="UP000784128"/>
    </source>
</evidence>
<gene>
    <name evidence="2" type="ORF">KJB30_06315</name>
</gene>
<feature type="chain" id="PRO_5045561462" evidence="1">
    <location>
        <begin position="26"/>
        <end position="1615"/>
    </location>
</feature>
<dbReference type="InterPro" id="IPR013783">
    <property type="entry name" value="Ig-like_fold"/>
</dbReference>
<comment type="caution">
    <text evidence="2">The sequence shown here is derived from an EMBL/GenBank/DDBJ whole genome shotgun (WGS) entry which is preliminary data.</text>
</comment>
<sequence length="1615" mass="162552">MNKRVLLAAILFVATIAVFSGSAFAALLGVQPGYPLITFDSLSSPSPNSGTTFDPNTGLLTVSGTPTSYFWAPSPPPPPPPNLPIVYKTPVLNVKDLKIQVHVDNAGNLVPDVPGDQITITGVINTGGLYTGPAYSGTLLTGKITRFGFYNGGTTDSYDFRFMPTGGVMFDLYKNGDIGITLTSENSSFNGNFTVGFQGNAKGTVGVTAGPHFDLTETCTDAVGQGPIQFSATITNTGTENLKNITCSHSPDTTLTGVPTDLTFVGTTATATITGSYMPVGSPSTSTLTCNATGAGSQVVITKNSSATCITPPTANCVSITAVKGTPITAVTMSASGGDGGSYTFSANGLPDGLVMSTGGTISGTPTVGGTFPYTVTVTDSHGNTGNTSCSVTVTYPPITGSCVSITAVKGTPITAVTMSASGGDGGSYTFSANGLPDGLVMSTGGTISGTPTVGGTFNYTVTITDKAGNIGTSNCSVTVTYPPITGTCVSIIAVKGTPITAVTMSASGGDGGPYTFSASGLPAGLTMDATGKISGTPTVGGTFSYTVTITDKAGNIGTSNCSVTVTYPPITGTCVSITAVKGTPITAVTMSASGGDGGSYTFSANGLPDGLVMSTGGTISGTPTVGGTFNYTVTITDKAGNIGTSNCSVTVTYPPITGTCISITAVKGTPITAVTMTASGGDGGPYTFSASGLPAGLTMDATGKISGTPTVGGTFSYTVTITDKAGNIGTSNCSVTVTYPPITGTCVSITAVKGTPITAVTMSASGGDGGSYTFSANGLPDGLVMSTGGTISGTPTVGGTFNYTVTITDKAGNIGTSNCSVTVTYPPITGTCVSIIAVKGTPITAVTMSASGGDGGPYTFSASGLPAGLTMDATGKISGTPTVGGTFPYTVTITDKAGNIGTSNCSVTVNAPPTASCISITAVQGIAITPVKLIASGGIGSSYTFTATGLPAGLSMAADGTISGTPTVSGTFTYTVTVKDKNANSGTFNCSVTVNPPPSAICVSITAVQGVAITPVVMTASGGVGGPYVFTATGLPAGITMALNGTISGTPTVSGTFTYIVTVTDKNGNSGANNCSIIVKIPSFGCTFTIGYWKNHAGFGPQADVLSPLLPQYLGNKGGTKTINVTTAKIAYDVLNQNVYGTSSNGITKLYAQLLAAKLNLKAGADPAAVASIITAADSFLTTTSYSAWATLKQGDQSKVLSWAAILDSYNNGVSGPGHCGSQESVACINLQKKISVDSGKTWLDADTQESAAAKSVPFNVLYKLVVNNCGTVNLTNVDVDDPVLGISNYMISVLPAGASTALGSSQIPKLAPTIKACQSSGAFENVATVTAVYNDIPVTASDSAWLVCTVTTSCLDIIKDISVDGGVTWKTADTQATAPGTTAPHSADYRLTVKNCGSTTLSNVQIQDSNLGLPAYSVGSLSAKGSKVYTYREIPQLRDSDACTTAGVFSNTALVSGTYNGLAVTDSDTAWLVCTGSTSGGCSYTWGYWKTHTVYDGAKKRNATWGKLAGGENALFFGLGQSWYNVLMTDPSGGNAYYILAHQYIAAYLNKLSGASVSVIDSDFKHAAELLEKYDGSPLITSDVSGAVRDDFITTASRLDQYNNGMIGPGHCK</sequence>
<reference evidence="2 3" key="1">
    <citation type="submission" date="2021-05" db="EMBL/GenBank/DDBJ databases">
        <title>The draft genome of Geobacter chapellei DSM 13688.</title>
        <authorList>
            <person name="Xu Z."/>
            <person name="Masuda Y."/>
            <person name="Itoh H."/>
            <person name="Senoo K."/>
        </authorList>
    </citation>
    <scope>NUCLEOTIDE SEQUENCE [LARGE SCALE GENOMIC DNA]</scope>
    <source>
        <strain evidence="2 3">DSM 13688</strain>
    </source>
</reference>
<protein>
    <submittedName>
        <fullName evidence="2">Ig domain-containing protein</fullName>
    </submittedName>
</protein>
<keyword evidence="1" id="KW-0732">Signal</keyword>
<dbReference type="Pfam" id="PF05345">
    <property type="entry name" value="He_PIG"/>
    <property type="match status" value="9"/>
</dbReference>